<evidence type="ECO:0000313" key="2">
    <source>
        <dbReference type="EMBL" id="SEH04874.1"/>
    </source>
</evidence>
<dbReference type="RefSeq" id="WP_146066461.1">
    <property type="nucleotide sequence ID" value="NZ_FMSV02000127.1"/>
</dbReference>
<evidence type="ECO:0008006" key="4">
    <source>
        <dbReference type="Google" id="ProtNLM"/>
    </source>
</evidence>
<keyword evidence="1" id="KW-0732">Signal</keyword>
<organism evidence="2 3">
    <name type="scientific">Candidatus Venteria ishoeyi</name>
    <dbReference type="NCBI Taxonomy" id="1899563"/>
    <lineage>
        <taxon>Bacteria</taxon>
        <taxon>Pseudomonadati</taxon>
        <taxon>Pseudomonadota</taxon>
        <taxon>Gammaproteobacteria</taxon>
        <taxon>Thiotrichales</taxon>
        <taxon>Thiotrichaceae</taxon>
        <taxon>Venteria</taxon>
    </lineage>
</organism>
<gene>
    <name evidence="2" type="ORF">MBHS_00726</name>
</gene>
<name>A0A1H6F753_9GAMM</name>
<proteinExistence type="predicted"/>
<dbReference type="AlphaFoldDB" id="A0A1H6F753"/>
<protein>
    <recommendedName>
        <fullName evidence="4">Secreted protein</fullName>
    </recommendedName>
</protein>
<keyword evidence="3" id="KW-1185">Reference proteome</keyword>
<dbReference type="EMBL" id="FMSV02000127">
    <property type="protein sequence ID" value="SEH04874.1"/>
    <property type="molecule type" value="Genomic_DNA"/>
</dbReference>
<accession>A0A1H6F753</accession>
<sequence>MKRRQITMSLAVALSSALVGLSSQMVSAGIWDDGYAAGFSAGQQSCPPAQDNYQEGFNAGQQSCPPAQDNYQEGFNAGQQSCPPTQPDRYSEGYNAGQYACTSEQNTVVNQAVAAAIKSCLSDIDTCRQNPAYNATPLEVGAPGINKYLTTMCDTTQDMLEAPSGSKINASLNSAALYLNPLYLEENSYLKAKLCAFSIESDYFFKLVNLEGPVAVAPPVQPCTIDDGSTTGLAGTLNDTTCTSTDGTKTCDVVSPATTCTVAAPVQPCTIDDGSTTGLAGTLNDTTCTSTDGTKTCDVVSPATTCSIP</sequence>
<reference evidence="2 3" key="1">
    <citation type="submission" date="2016-10" db="EMBL/GenBank/DDBJ databases">
        <authorList>
            <person name="de Groot N.N."/>
        </authorList>
    </citation>
    <scope>NUCLEOTIDE SEQUENCE [LARGE SCALE GENOMIC DNA]</scope>
    <source>
        <strain evidence="2">MBHS1</strain>
    </source>
</reference>
<feature type="signal peptide" evidence="1">
    <location>
        <begin position="1"/>
        <end position="28"/>
    </location>
</feature>
<evidence type="ECO:0000256" key="1">
    <source>
        <dbReference type="SAM" id="SignalP"/>
    </source>
</evidence>
<evidence type="ECO:0000313" key="3">
    <source>
        <dbReference type="Proteomes" id="UP000236724"/>
    </source>
</evidence>
<feature type="chain" id="PRO_5014802840" description="Secreted protein" evidence="1">
    <location>
        <begin position="29"/>
        <end position="309"/>
    </location>
</feature>
<dbReference type="Proteomes" id="UP000236724">
    <property type="component" value="Unassembled WGS sequence"/>
</dbReference>